<reference evidence="4" key="1">
    <citation type="journal article" date="2019" name="Int. J. Syst. Evol. Microbiol.">
        <title>The Global Catalogue of Microorganisms (GCM) 10K type strain sequencing project: providing services to taxonomists for standard genome sequencing and annotation.</title>
        <authorList>
            <consortium name="The Broad Institute Genomics Platform"/>
            <consortium name="The Broad Institute Genome Sequencing Center for Infectious Disease"/>
            <person name="Wu L."/>
            <person name="Ma J."/>
        </authorList>
    </citation>
    <scope>NUCLEOTIDE SEQUENCE [LARGE SCALE GENOMIC DNA]</scope>
    <source>
        <strain evidence="4">JCM 19015</strain>
    </source>
</reference>
<evidence type="ECO:0000313" key="3">
    <source>
        <dbReference type="EMBL" id="GAA4754420.1"/>
    </source>
</evidence>
<comment type="caution">
    <text evidence="3">The sequence shown here is derived from an EMBL/GenBank/DDBJ whole genome shotgun (WGS) entry which is preliminary data.</text>
</comment>
<dbReference type="InterPro" id="IPR027417">
    <property type="entry name" value="P-loop_NTPase"/>
</dbReference>
<organism evidence="3 4">
    <name type="scientific">Amnibacterium soli</name>
    <dbReference type="NCBI Taxonomy" id="1282736"/>
    <lineage>
        <taxon>Bacteria</taxon>
        <taxon>Bacillati</taxon>
        <taxon>Actinomycetota</taxon>
        <taxon>Actinomycetes</taxon>
        <taxon>Micrococcales</taxon>
        <taxon>Microbacteriaceae</taxon>
        <taxon>Amnibacterium</taxon>
    </lineage>
</organism>
<evidence type="ECO:0000259" key="2">
    <source>
        <dbReference type="Pfam" id="PF00437"/>
    </source>
</evidence>
<dbReference type="PANTHER" id="PTHR30486:SF6">
    <property type="entry name" value="TYPE IV PILUS RETRACTATION ATPASE PILT"/>
    <property type="match status" value="1"/>
</dbReference>
<dbReference type="PANTHER" id="PTHR30486">
    <property type="entry name" value="TWITCHING MOTILITY PROTEIN PILT"/>
    <property type="match status" value="1"/>
</dbReference>
<sequence length="328" mass="33663">MPSPFVPVAPTGADVMPDPAPPRLPALGALARFAADSRVTDLLLDGSGALWRDAGRGLEPLDEAPLDAAAARRLAVALVAAGGRHLDDATPCVDVRLPGGARVHAVLPPVSTAGPLVSVRIARPTPWRLPDLRRSGMVDDAQVAQLRATVLARRNVLICGPAGSGKTSLLAALMAEVPPTERIVTVEDVAEIAVDHPHVVGLESRQSNTDGAGAIGLAALVRETLRMRPDRIVVGECRGAEIAELLSALNTGHDGGAGTIHCADPEGLGARLEALGALAGLPPAALRAQALAAIDVVVQLGRRDGVRRVERIGALAARPDGSLAVVDP</sequence>
<dbReference type="Proteomes" id="UP001500121">
    <property type="component" value="Unassembled WGS sequence"/>
</dbReference>
<proteinExistence type="inferred from homology"/>
<evidence type="ECO:0000256" key="1">
    <source>
        <dbReference type="ARBA" id="ARBA00006611"/>
    </source>
</evidence>
<dbReference type="Gene3D" id="3.30.450.90">
    <property type="match status" value="1"/>
</dbReference>
<dbReference type="Gene3D" id="3.40.50.300">
    <property type="entry name" value="P-loop containing nucleotide triphosphate hydrolases"/>
    <property type="match status" value="1"/>
</dbReference>
<dbReference type="CDD" id="cd01130">
    <property type="entry name" value="VirB11-like_ATPase"/>
    <property type="match status" value="1"/>
</dbReference>
<name>A0ABP8ZFM3_9MICO</name>
<dbReference type="Pfam" id="PF00437">
    <property type="entry name" value="T2SSE"/>
    <property type="match status" value="1"/>
</dbReference>
<feature type="domain" description="Bacterial type II secretion system protein E" evidence="2">
    <location>
        <begin position="85"/>
        <end position="296"/>
    </location>
</feature>
<accession>A0ABP8ZFM3</accession>
<dbReference type="SUPFAM" id="SSF52540">
    <property type="entry name" value="P-loop containing nucleoside triphosphate hydrolases"/>
    <property type="match status" value="1"/>
</dbReference>
<comment type="similarity">
    <text evidence="1">Belongs to the GSP E family.</text>
</comment>
<protein>
    <recommendedName>
        <fullName evidence="2">Bacterial type II secretion system protein E domain-containing protein</fullName>
    </recommendedName>
</protein>
<keyword evidence="4" id="KW-1185">Reference proteome</keyword>
<dbReference type="EMBL" id="BAABLP010000006">
    <property type="protein sequence ID" value="GAA4754420.1"/>
    <property type="molecule type" value="Genomic_DNA"/>
</dbReference>
<gene>
    <name evidence="3" type="ORF">GCM10025783_29340</name>
</gene>
<dbReference type="RefSeq" id="WP_345482066.1">
    <property type="nucleotide sequence ID" value="NZ_BAABLP010000006.1"/>
</dbReference>
<dbReference type="InterPro" id="IPR050921">
    <property type="entry name" value="T4SS_GSP_E_ATPase"/>
</dbReference>
<dbReference type="InterPro" id="IPR001482">
    <property type="entry name" value="T2SS/T4SS_dom"/>
</dbReference>
<evidence type="ECO:0000313" key="4">
    <source>
        <dbReference type="Proteomes" id="UP001500121"/>
    </source>
</evidence>